<proteinExistence type="predicted"/>
<dbReference type="EMBL" id="MU157883">
    <property type="protein sequence ID" value="KAF9525529.1"/>
    <property type="molecule type" value="Genomic_DNA"/>
</dbReference>
<dbReference type="Proteomes" id="UP000807306">
    <property type="component" value="Unassembled WGS sequence"/>
</dbReference>
<reference evidence="2" key="1">
    <citation type="submission" date="2020-11" db="EMBL/GenBank/DDBJ databases">
        <authorList>
            <consortium name="DOE Joint Genome Institute"/>
            <person name="Ahrendt S."/>
            <person name="Riley R."/>
            <person name="Andreopoulos W."/>
            <person name="Labutti K."/>
            <person name="Pangilinan J."/>
            <person name="Ruiz-Duenas F.J."/>
            <person name="Barrasa J.M."/>
            <person name="Sanchez-Garcia M."/>
            <person name="Camarero S."/>
            <person name="Miyauchi S."/>
            <person name="Serrano A."/>
            <person name="Linde D."/>
            <person name="Babiker R."/>
            <person name="Drula E."/>
            <person name="Ayuso-Fernandez I."/>
            <person name="Pacheco R."/>
            <person name="Padilla G."/>
            <person name="Ferreira P."/>
            <person name="Barriuso J."/>
            <person name="Kellner H."/>
            <person name="Castanera R."/>
            <person name="Alfaro M."/>
            <person name="Ramirez L."/>
            <person name="Pisabarro A.G."/>
            <person name="Kuo A."/>
            <person name="Tritt A."/>
            <person name="Lipzen A."/>
            <person name="He G."/>
            <person name="Yan M."/>
            <person name="Ng V."/>
            <person name="Cullen D."/>
            <person name="Martin F."/>
            <person name="Rosso M.-N."/>
            <person name="Henrissat B."/>
            <person name="Hibbett D."/>
            <person name="Martinez A.T."/>
            <person name="Grigoriev I.V."/>
        </authorList>
    </citation>
    <scope>NUCLEOTIDE SEQUENCE</scope>
    <source>
        <strain evidence="2">CBS 506.95</strain>
    </source>
</reference>
<comment type="caution">
    <text evidence="2">The sequence shown here is derived from an EMBL/GenBank/DDBJ whole genome shotgun (WGS) entry which is preliminary data.</text>
</comment>
<evidence type="ECO:0000313" key="3">
    <source>
        <dbReference type="Proteomes" id="UP000807306"/>
    </source>
</evidence>
<feature type="compositionally biased region" description="Polar residues" evidence="1">
    <location>
        <begin position="36"/>
        <end position="67"/>
    </location>
</feature>
<dbReference type="AlphaFoldDB" id="A0A9P6JMC6"/>
<name>A0A9P6JMC6_9AGAR</name>
<feature type="region of interest" description="Disordered" evidence="1">
    <location>
        <begin position="24"/>
        <end position="67"/>
    </location>
</feature>
<feature type="region of interest" description="Disordered" evidence="1">
    <location>
        <begin position="161"/>
        <end position="195"/>
    </location>
</feature>
<accession>A0A9P6JMC6</accession>
<protein>
    <submittedName>
        <fullName evidence="2">Uncharacterized protein</fullName>
    </submittedName>
</protein>
<keyword evidence="3" id="KW-1185">Reference proteome</keyword>
<sequence length="320" mass="34310">MVIIRDTASTTHFRPLKWISQWFGRQRTKGRKQKDSAPNSRSRTGSTVVDSLDSRSTPESFSKSNMSALSTGEIIQVKKEQQDGQSSFSTSGFVIDTVVPYTPGGLSAADPSNRQPSCAKACDNTRDAYSRSKIGFTPENVVAGGAYTSLLATDSPISRRGNLSTAIGPPKKSVLSVQSTTESTLPSSSVGPEARLVPPSDAHLKSISCHSFEHSVAVSAAREAAHAIKLAYSNDEAALDSQLLYTSETLGHVENKGTRISSRRKCSAAPLSCLQPLAPVQSHSIKVSSNLPPHDNVAKQGAYSKVIYTLIPCSHETDFW</sequence>
<gene>
    <name evidence="2" type="ORF">CPB83DRAFT_546521</name>
</gene>
<evidence type="ECO:0000313" key="2">
    <source>
        <dbReference type="EMBL" id="KAF9525529.1"/>
    </source>
</evidence>
<dbReference type="OrthoDB" id="3048971at2759"/>
<evidence type="ECO:0000256" key="1">
    <source>
        <dbReference type="SAM" id="MobiDB-lite"/>
    </source>
</evidence>
<organism evidence="2 3">
    <name type="scientific">Crepidotus variabilis</name>
    <dbReference type="NCBI Taxonomy" id="179855"/>
    <lineage>
        <taxon>Eukaryota</taxon>
        <taxon>Fungi</taxon>
        <taxon>Dikarya</taxon>
        <taxon>Basidiomycota</taxon>
        <taxon>Agaricomycotina</taxon>
        <taxon>Agaricomycetes</taxon>
        <taxon>Agaricomycetidae</taxon>
        <taxon>Agaricales</taxon>
        <taxon>Agaricineae</taxon>
        <taxon>Crepidotaceae</taxon>
        <taxon>Crepidotus</taxon>
    </lineage>
</organism>
<feature type="compositionally biased region" description="Polar residues" evidence="1">
    <location>
        <begin position="175"/>
        <end position="190"/>
    </location>
</feature>